<feature type="transmembrane region" description="Helical" evidence="6">
    <location>
        <begin position="232"/>
        <end position="253"/>
    </location>
</feature>
<organism evidence="7 8">
    <name type="scientific">Streptacidiphilus alkalitolerans</name>
    <dbReference type="NCBI Taxonomy" id="3342712"/>
    <lineage>
        <taxon>Bacteria</taxon>
        <taxon>Bacillati</taxon>
        <taxon>Actinomycetota</taxon>
        <taxon>Actinomycetes</taxon>
        <taxon>Kitasatosporales</taxon>
        <taxon>Streptomycetaceae</taxon>
        <taxon>Streptacidiphilus</taxon>
    </lineage>
</organism>
<dbReference type="RefSeq" id="WP_380502128.1">
    <property type="nucleotide sequence ID" value="NZ_JBHEZX010000001.1"/>
</dbReference>
<comment type="subcellular location">
    <subcellularLocation>
        <location evidence="1">Cell membrane</location>
        <topology evidence="1">Multi-pass membrane protein</topology>
    </subcellularLocation>
</comment>
<evidence type="ECO:0000256" key="6">
    <source>
        <dbReference type="SAM" id="Phobius"/>
    </source>
</evidence>
<gene>
    <name evidence="7" type="ORF">ACEZDG_03615</name>
</gene>
<feature type="transmembrane region" description="Helical" evidence="6">
    <location>
        <begin position="198"/>
        <end position="220"/>
    </location>
</feature>
<evidence type="ECO:0000313" key="7">
    <source>
        <dbReference type="EMBL" id="MFC1408367.1"/>
    </source>
</evidence>
<feature type="transmembrane region" description="Helical" evidence="6">
    <location>
        <begin position="312"/>
        <end position="334"/>
    </location>
</feature>
<keyword evidence="3 6" id="KW-0812">Transmembrane</keyword>
<evidence type="ECO:0000256" key="2">
    <source>
        <dbReference type="ARBA" id="ARBA00022475"/>
    </source>
</evidence>
<feature type="transmembrane region" description="Helical" evidence="6">
    <location>
        <begin position="412"/>
        <end position="435"/>
    </location>
</feature>
<dbReference type="PANTHER" id="PTHR30482">
    <property type="entry name" value="HIGH-AFFINITY BRANCHED-CHAIN AMINO ACID TRANSPORT SYSTEM PERMEASE"/>
    <property type="match status" value="1"/>
</dbReference>
<dbReference type="Proteomes" id="UP001592582">
    <property type="component" value="Unassembled WGS sequence"/>
</dbReference>
<feature type="transmembrane region" description="Helical" evidence="6">
    <location>
        <begin position="442"/>
        <end position="461"/>
    </location>
</feature>
<dbReference type="PANTHER" id="PTHR30482:SF5">
    <property type="entry name" value="ABC TRANSPORTER PERMEASE PROTEIN"/>
    <property type="match status" value="1"/>
</dbReference>
<proteinExistence type="predicted"/>
<feature type="transmembrane region" description="Helical" evidence="6">
    <location>
        <begin position="6"/>
        <end position="29"/>
    </location>
</feature>
<feature type="transmembrane region" description="Helical" evidence="6">
    <location>
        <begin position="533"/>
        <end position="557"/>
    </location>
</feature>
<dbReference type="Pfam" id="PF02653">
    <property type="entry name" value="BPD_transp_2"/>
    <property type="match status" value="2"/>
</dbReference>
<evidence type="ECO:0000313" key="8">
    <source>
        <dbReference type="Proteomes" id="UP001592582"/>
    </source>
</evidence>
<feature type="transmembrane region" description="Helical" evidence="6">
    <location>
        <begin position="273"/>
        <end position="292"/>
    </location>
</feature>
<feature type="transmembrane region" description="Helical" evidence="6">
    <location>
        <begin position="371"/>
        <end position="392"/>
    </location>
</feature>
<feature type="transmembrane region" description="Helical" evidence="6">
    <location>
        <begin position="36"/>
        <end position="53"/>
    </location>
</feature>
<comment type="caution">
    <text evidence="7">The sequence shown here is derived from an EMBL/GenBank/DDBJ whole genome shotgun (WGS) entry which is preliminary data.</text>
</comment>
<sequence>MTVPLPVDLAVAGLAVGSAAALSGIGLVVCHRATGVLNLAQGAVAMVTAYALRQTVVVWHWPRALAVPACVLLFAPGLGVLMDLLVFRRLQRRNAGTVETLVAGLGVFVLLIGAAALCWGLTPLTDAPAVVPARPIGLPGGLRLTLDTVVDLAAVALIAVGVGAVSRWTPFGTTVRAVVDNRRLAELSGLDADRVSSVGWAFGAFTAGLTGVLLAPALRLDPYGLPLLVMETLAVAVAAGLRSLPLAVGAALALGIGQSELTAFHPSGWGGPLLQSAGADLFVLALLAVVLLPGRLTRATGGVPALPPLPALLPGVGVGAGAGVGSGVGAGAGVGSDVEILRSLRRCACLVLLLAPLVLRGGDLRALLPGPGLALVLLSLVVVTGYGGQISLGQAGYAGLGALLTGTLAADGVPALTALLVAVAFAAPCGLLVGWPAIRRRGLALALTTFAVGTAMSRLVFQQPYLTVGIRLDRTGPWANDRVFYAAELALLATALLLVRALHGGRTGRALGALRDHEPAAYASGVNVPRLKLLAFTAGAALAALGGGLLGLGAQAFDPDSFDPVLGLLWFAAVVVFGAGSASGAVLAAMALTALDAATSAGVSAAAIGVLAVLRGWSAGSWGRWAGLLRTPAAQEPQPDPPVRLSPLGRRIAHQLAGGGR</sequence>
<feature type="transmembrane region" description="Helical" evidence="6">
    <location>
        <begin position="483"/>
        <end position="502"/>
    </location>
</feature>
<feature type="transmembrane region" description="Helical" evidence="6">
    <location>
        <begin position="597"/>
        <end position="617"/>
    </location>
</feature>
<name>A0ABV6V401_9ACTN</name>
<evidence type="ECO:0000256" key="1">
    <source>
        <dbReference type="ARBA" id="ARBA00004651"/>
    </source>
</evidence>
<feature type="transmembrane region" description="Helical" evidence="6">
    <location>
        <begin position="65"/>
        <end position="86"/>
    </location>
</feature>
<dbReference type="InterPro" id="IPR001851">
    <property type="entry name" value="ABC_transp_permease"/>
</dbReference>
<dbReference type="InterPro" id="IPR043428">
    <property type="entry name" value="LivM-like"/>
</dbReference>
<keyword evidence="4 6" id="KW-1133">Transmembrane helix</keyword>
<evidence type="ECO:0000256" key="3">
    <source>
        <dbReference type="ARBA" id="ARBA00022692"/>
    </source>
</evidence>
<dbReference type="EMBL" id="JBHEZX010000001">
    <property type="protein sequence ID" value="MFC1408367.1"/>
    <property type="molecule type" value="Genomic_DNA"/>
</dbReference>
<keyword evidence="2" id="KW-1003">Cell membrane</keyword>
<keyword evidence="5 6" id="KW-0472">Membrane</keyword>
<accession>A0ABV6V401</accession>
<keyword evidence="8" id="KW-1185">Reference proteome</keyword>
<feature type="transmembrane region" description="Helical" evidence="6">
    <location>
        <begin position="98"/>
        <end position="122"/>
    </location>
</feature>
<reference evidence="7 8" key="1">
    <citation type="submission" date="2024-09" db="EMBL/GenBank/DDBJ databases">
        <authorList>
            <person name="Lee S.D."/>
        </authorList>
    </citation>
    <scope>NUCLEOTIDE SEQUENCE [LARGE SCALE GENOMIC DNA]</scope>
    <source>
        <strain evidence="7 8">N1-1</strain>
    </source>
</reference>
<evidence type="ECO:0000256" key="5">
    <source>
        <dbReference type="ARBA" id="ARBA00023136"/>
    </source>
</evidence>
<protein>
    <submittedName>
        <fullName evidence="7">ABC transporter permease</fullName>
    </submittedName>
</protein>
<dbReference type="CDD" id="cd06582">
    <property type="entry name" value="TM_PBP1_LivH_like"/>
    <property type="match status" value="1"/>
</dbReference>
<evidence type="ECO:0000256" key="4">
    <source>
        <dbReference type="ARBA" id="ARBA00022989"/>
    </source>
</evidence>
<dbReference type="CDD" id="cd06581">
    <property type="entry name" value="TM_PBP1_LivM_like"/>
    <property type="match status" value="1"/>
</dbReference>
<feature type="transmembrane region" description="Helical" evidence="6">
    <location>
        <begin position="569"/>
        <end position="590"/>
    </location>
</feature>